<keyword evidence="2" id="KW-1185">Reference proteome</keyword>
<evidence type="ECO:0000313" key="2">
    <source>
        <dbReference type="Proteomes" id="UP000828048"/>
    </source>
</evidence>
<protein>
    <submittedName>
        <fullName evidence="1">Uncharacterized protein</fullName>
    </submittedName>
</protein>
<accession>A0ACB7Z2W8</accession>
<sequence>MLCLRETIWRHVLTYLATQQPNDGVPPSSSSPEDFPFSYIRISEVASLRKSSLQFETQIERKQQHYHLVESSMDSPTTTPGSLPSSNDENPRVKFLCSFSGSILPRPQDGKLRYVGGETRIVSVPRDITYEELMVKMRELYDGASILKYQQPDEDLDALVSVVNDDDVTNMMEEYDKVGSGDGFTRLRIFLFSNPDQDVSSHFVDGAERDTERRYVDALNSLNESDFRMQLPSESMADEIHAAEQYLNQMSLESSLHNQRNYDIPISQFNLRQLTIPHMGTGQHQQMEPPWSPAYYSPRHPGNHDPRTAVEFPTSPSSARHHAPYGEFLDKGFDRMSEDYGRQQMNRQYDNKQHFSDNEAWLPTGPTPGDRSGFPGNILHGNPTIYDGNSVCEHCRVTFQRNQPYHDSSWKHGEQPHLEQPNNGFHQVASPCAECLPNRETFVLNTDPKFHHGFHPREQNYPRPIYNELHNHERGWILQPQANPRPDEPRSHVPVTVRLNDHYIVDGIPITPDSISEGPHHMAPNYVHPEDQRFVRSGLGNEMFHDQAFASGSHVHHIPSVDDRGARHGNLPYVYGADSLYHVPNVQAPSPSPAPAPAPGHTLWRHAHNPLHGAPSYEVATLPQLVNGTVTPASVRGALDTSPRFCIGADNQNSWVESSQKMAGFDGSAVPCNTYGHALKLNPYACTQENQHPLSAENVQFPSDGLNLATPTEPVQLSGSPSTLVSGNLVSLTTSGPDLRNDLHATESATVEEKCASGGGKEINHAEEIKDCGTHSISVLEKNKNAGVVVPPKSVHSDSLRPSEKCGGIVKPDENGSHAPLEAKELCDRLSFLPELIASVKKAALEGVDDVEARVQEDANSPKHELESADVHGDVELDSDNDNPNNSKIEPSKAEAEAIASGLQTIKNDDVEEIRELGSGTYGAVFYGKWKGSDVAIKRIKASCFAGRPSERERLIADFWKEALILSSLHHPNVVSFYGIVRDGPDGSLATVTEFMVNGSLKQFLRKKDRTIDRRKRLIIAMDAAFGMEYLHGKNIVHFDLKCENLLVNMRDPHRPVCKIGDLGLSKVKQHTLVSGGVRGTLPWMAPELLSGKSNMVTEKIDVYSFGIVMWELLTGDEPYADLHCASIIGGIVNNSLRPEIPTCNQCEIMLISEQSISLACLKASNAFFCPHFLHYLLLFAWKGERRLHAENVGYFFLDMVVRLLPYMGVFYYLPLKRD</sequence>
<name>A0ACB7Z2W8_9ERIC</name>
<reference evidence="1 2" key="1">
    <citation type="journal article" date="2021" name="Hortic Res">
        <title>High-quality reference genome and annotation aids understanding of berry development for evergreen blueberry (Vaccinium darrowii).</title>
        <authorList>
            <person name="Yu J."/>
            <person name="Hulse-Kemp A.M."/>
            <person name="Babiker E."/>
            <person name="Staton M."/>
        </authorList>
    </citation>
    <scope>NUCLEOTIDE SEQUENCE [LARGE SCALE GENOMIC DNA]</scope>
    <source>
        <strain evidence="2">cv. NJ 8807/NJ 8810</strain>
        <tissue evidence="1">Young leaf</tissue>
    </source>
</reference>
<dbReference type="Proteomes" id="UP000828048">
    <property type="component" value="Chromosome 4"/>
</dbReference>
<organism evidence="1 2">
    <name type="scientific">Vaccinium darrowii</name>
    <dbReference type="NCBI Taxonomy" id="229202"/>
    <lineage>
        <taxon>Eukaryota</taxon>
        <taxon>Viridiplantae</taxon>
        <taxon>Streptophyta</taxon>
        <taxon>Embryophyta</taxon>
        <taxon>Tracheophyta</taxon>
        <taxon>Spermatophyta</taxon>
        <taxon>Magnoliopsida</taxon>
        <taxon>eudicotyledons</taxon>
        <taxon>Gunneridae</taxon>
        <taxon>Pentapetalae</taxon>
        <taxon>asterids</taxon>
        <taxon>Ericales</taxon>
        <taxon>Ericaceae</taxon>
        <taxon>Vaccinioideae</taxon>
        <taxon>Vaccinieae</taxon>
        <taxon>Vaccinium</taxon>
    </lineage>
</organism>
<gene>
    <name evidence="1" type="ORF">Vadar_008966</name>
</gene>
<proteinExistence type="predicted"/>
<evidence type="ECO:0000313" key="1">
    <source>
        <dbReference type="EMBL" id="KAH7860084.1"/>
    </source>
</evidence>
<comment type="caution">
    <text evidence="1">The sequence shown here is derived from an EMBL/GenBank/DDBJ whole genome shotgun (WGS) entry which is preliminary data.</text>
</comment>
<dbReference type="EMBL" id="CM037154">
    <property type="protein sequence ID" value="KAH7860084.1"/>
    <property type="molecule type" value="Genomic_DNA"/>
</dbReference>